<organism evidence="6 7">
    <name type="scientific">Protopolystoma xenopodis</name>
    <dbReference type="NCBI Taxonomy" id="117903"/>
    <lineage>
        <taxon>Eukaryota</taxon>
        <taxon>Metazoa</taxon>
        <taxon>Spiralia</taxon>
        <taxon>Lophotrochozoa</taxon>
        <taxon>Platyhelminthes</taxon>
        <taxon>Monogenea</taxon>
        <taxon>Polyopisthocotylea</taxon>
        <taxon>Polystomatidea</taxon>
        <taxon>Polystomatidae</taxon>
        <taxon>Protopolystoma</taxon>
    </lineage>
</organism>
<reference evidence="6" key="1">
    <citation type="submission" date="2018-11" db="EMBL/GenBank/DDBJ databases">
        <authorList>
            <consortium name="Pathogen Informatics"/>
        </authorList>
    </citation>
    <scope>NUCLEOTIDE SEQUENCE</scope>
</reference>
<keyword evidence="7" id="KW-1185">Reference proteome</keyword>
<evidence type="ECO:0000256" key="5">
    <source>
        <dbReference type="SAM" id="Coils"/>
    </source>
</evidence>
<dbReference type="GO" id="GO:0005737">
    <property type="term" value="C:cytoplasm"/>
    <property type="evidence" value="ECO:0007669"/>
    <property type="project" value="UniProtKB-SubCell"/>
</dbReference>
<keyword evidence="5" id="KW-0175">Coiled coil</keyword>
<dbReference type="AlphaFoldDB" id="A0A448X2X3"/>
<accession>A0A448X2X3</accession>
<evidence type="ECO:0000256" key="4">
    <source>
        <dbReference type="ARBA" id="ARBA00022803"/>
    </source>
</evidence>
<name>A0A448X2X3_9PLAT</name>
<evidence type="ECO:0000256" key="3">
    <source>
        <dbReference type="ARBA" id="ARBA00022737"/>
    </source>
</evidence>
<keyword evidence="3" id="KW-0677">Repeat</keyword>
<evidence type="ECO:0000313" key="7">
    <source>
        <dbReference type="Proteomes" id="UP000784294"/>
    </source>
</evidence>
<evidence type="ECO:0000313" key="6">
    <source>
        <dbReference type="EMBL" id="VEL26463.1"/>
    </source>
</evidence>
<evidence type="ECO:0000256" key="1">
    <source>
        <dbReference type="ARBA" id="ARBA00004496"/>
    </source>
</evidence>
<comment type="caution">
    <text evidence="6">The sequence shown here is derived from an EMBL/GenBank/DDBJ whole genome shotgun (WGS) entry which is preliminary data.</text>
</comment>
<dbReference type="PANTHER" id="PTHR45783">
    <property type="entry name" value="KINESIN LIGHT CHAIN"/>
    <property type="match status" value="1"/>
</dbReference>
<dbReference type="EMBL" id="CAAALY010080417">
    <property type="protein sequence ID" value="VEL26463.1"/>
    <property type="molecule type" value="Genomic_DNA"/>
</dbReference>
<proteinExistence type="predicted"/>
<dbReference type="InterPro" id="IPR002151">
    <property type="entry name" value="Kinesin_light"/>
</dbReference>
<dbReference type="GO" id="GO:0007018">
    <property type="term" value="P:microtubule-based movement"/>
    <property type="evidence" value="ECO:0007669"/>
    <property type="project" value="TreeGrafter"/>
</dbReference>
<dbReference type="Proteomes" id="UP000784294">
    <property type="component" value="Unassembled WGS sequence"/>
</dbReference>
<dbReference type="PANTHER" id="PTHR45783:SF3">
    <property type="entry name" value="KINESIN LIGHT CHAIN"/>
    <property type="match status" value="1"/>
</dbReference>
<protein>
    <submittedName>
        <fullName evidence="6">Uncharacterized protein</fullName>
    </submittedName>
</protein>
<dbReference type="GO" id="GO:0019894">
    <property type="term" value="F:kinesin binding"/>
    <property type="evidence" value="ECO:0007669"/>
    <property type="project" value="TreeGrafter"/>
</dbReference>
<dbReference type="OrthoDB" id="5986190at2759"/>
<evidence type="ECO:0000256" key="2">
    <source>
        <dbReference type="ARBA" id="ARBA00022490"/>
    </source>
</evidence>
<gene>
    <name evidence="6" type="ORF">PXEA_LOCUS19903</name>
</gene>
<keyword evidence="4" id="KW-0802">TPR repeat</keyword>
<sequence>MIVLESLKLEHERAINSYNSFSTSQPNVSISPSANYEHKIPFIEEALEKIRGGLQDAEVIMCFSRYIELLEAENMKLQLYNKRQSQETAWLREELKNLQSKLESSEAELAKVQIEKNHLEFLIELKALNNSAEDSSCNLIILLKFVIYNF</sequence>
<comment type="subcellular location">
    <subcellularLocation>
        <location evidence="1">Cytoplasm</location>
    </subcellularLocation>
</comment>
<keyword evidence="2" id="KW-0963">Cytoplasm</keyword>
<feature type="coiled-coil region" evidence="5">
    <location>
        <begin position="67"/>
        <end position="115"/>
    </location>
</feature>
<dbReference type="GO" id="GO:0005871">
    <property type="term" value="C:kinesin complex"/>
    <property type="evidence" value="ECO:0007669"/>
    <property type="project" value="InterPro"/>
</dbReference>